<dbReference type="AlphaFoldDB" id="A0A0K9PZV1"/>
<dbReference type="PANTHER" id="PTHR36772">
    <property type="entry name" value="SERINE/THREONINE-KINASE"/>
    <property type="match status" value="1"/>
</dbReference>
<evidence type="ECO:0000256" key="1">
    <source>
        <dbReference type="SAM" id="MobiDB-lite"/>
    </source>
</evidence>
<name>A0A0K9PZV1_ZOSMR</name>
<evidence type="ECO:0000313" key="3">
    <source>
        <dbReference type="Proteomes" id="UP000036987"/>
    </source>
</evidence>
<reference evidence="3" key="1">
    <citation type="journal article" date="2016" name="Nature">
        <title>The genome of the seagrass Zostera marina reveals angiosperm adaptation to the sea.</title>
        <authorList>
            <person name="Olsen J.L."/>
            <person name="Rouze P."/>
            <person name="Verhelst B."/>
            <person name="Lin Y.-C."/>
            <person name="Bayer T."/>
            <person name="Collen J."/>
            <person name="Dattolo E."/>
            <person name="De Paoli E."/>
            <person name="Dittami S."/>
            <person name="Maumus F."/>
            <person name="Michel G."/>
            <person name="Kersting A."/>
            <person name="Lauritano C."/>
            <person name="Lohaus R."/>
            <person name="Toepel M."/>
            <person name="Tonon T."/>
            <person name="Vanneste K."/>
            <person name="Amirebrahimi M."/>
            <person name="Brakel J."/>
            <person name="Bostroem C."/>
            <person name="Chovatia M."/>
            <person name="Grimwood J."/>
            <person name="Jenkins J.W."/>
            <person name="Jueterbock A."/>
            <person name="Mraz A."/>
            <person name="Stam W.T."/>
            <person name="Tice H."/>
            <person name="Bornberg-Bauer E."/>
            <person name="Green P.J."/>
            <person name="Pearson G.A."/>
            <person name="Procaccini G."/>
            <person name="Duarte C.M."/>
            <person name="Schmutz J."/>
            <person name="Reusch T.B.H."/>
            <person name="Van de Peer Y."/>
        </authorList>
    </citation>
    <scope>NUCLEOTIDE SEQUENCE [LARGE SCALE GENOMIC DNA]</scope>
    <source>
        <strain evidence="3">cv. Finnish</strain>
    </source>
</reference>
<protein>
    <submittedName>
        <fullName evidence="2">Uncharacterized protein</fullName>
    </submittedName>
</protein>
<dbReference type="PANTHER" id="PTHR36772:SF1">
    <property type="entry name" value="SERINE_THREONINE-KINASE"/>
    <property type="match status" value="1"/>
</dbReference>
<accession>A0A0K9PZV1</accession>
<sequence>MAGLCSLPHPELYFFSGLINITPLYLIPKMNSIPLIFHRQMFLHLLFLQDQTPPRPSSRSDSRKTRYRRVVEAIKIWKPTERKTPIPSHSTRSKLKKCSSLRIATSLTHVCLCAPISSTSQGESFRSDATPRRSNSYTRSKSVAVPSRSSVERTRRIFRGKSLRDDVLMRRFVVEEESMMRIRRRSEVDIIRRRISQRRGKLGPSRLSRMVIAGAGE</sequence>
<dbReference type="OrthoDB" id="1887507at2759"/>
<gene>
    <name evidence="2" type="ORF">ZOSMA_125G00190</name>
</gene>
<evidence type="ECO:0000313" key="2">
    <source>
        <dbReference type="EMBL" id="KMZ74556.1"/>
    </source>
</evidence>
<keyword evidence="3" id="KW-1185">Reference proteome</keyword>
<feature type="region of interest" description="Disordered" evidence="1">
    <location>
        <begin position="119"/>
        <end position="148"/>
    </location>
</feature>
<dbReference type="OMA" id="MCECDIK"/>
<feature type="compositionally biased region" description="Polar residues" evidence="1">
    <location>
        <begin position="132"/>
        <end position="141"/>
    </location>
</feature>
<comment type="caution">
    <text evidence="2">The sequence shown here is derived from an EMBL/GenBank/DDBJ whole genome shotgun (WGS) entry which is preliminary data.</text>
</comment>
<dbReference type="EMBL" id="LFYR01000277">
    <property type="protein sequence ID" value="KMZ74556.1"/>
    <property type="molecule type" value="Genomic_DNA"/>
</dbReference>
<proteinExistence type="predicted"/>
<organism evidence="2 3">
    <name type="scientific">Zostera marina</name>
    <name type="common">Eelgrass</name>
    <dbReference type="NCBI Taxonomy" id="29655"/>
    <lineage>
        <taxon>Eukaryota</taxon>
        <taxon>Viridiplantae</taxon>
        <taxon>Streptophyta</taxon>
        <taxon>Embryophyta</taxon>
        <taxon>Tracheophyta</taxon>
        <taxon>Spermatophyta</taxon>
        <taxon>Magnoliopsida</taxon>
        <taxon>Liliopsida</taxon>
        <taxon>Zosteraceae</taxon>
        <taxon>Zostera</taxon>
    </lineage>
</organism>
<dbReference type="Proteomes" id="UP000036987">
    <property type="component" value="Unassembled WGS sequence"/>
</dbReference>